<evidence type="ECO:0000313" key="3">
    <source>
        <dbReference type="EMBL" id="CAL4108613.1"/>
    </source>
</evidence>
<keyword evidence="2" id="KW-0732">Signal</keyword>
<feature type="region of interest" description="Disordered" evidence="1">
    <location>
        <begin position="17"/>
        <end position="107"/>
    </location>
</feature>
<feature type="non-terminal residue" evidence="3">
    <location>
        <position position="128"/>
    </location>
</feature>
<feature type="compositionally biased region" description="Polar residues" evidence="1">
    <location>
        <begin position="75"/>
        <end position="90"/>
    </location>
</feature>
<comment type="caution">
    <text evidence="3">The sequence shown here is derived from an EMBL/GenBank/DDBJ whole genome shotgun (WGS) entry which is preliminary data.</text>
</comment>
<reference evidence="3 4" key="1">
    <citation type="submission" date="2024-05" db="EMBL/GenBank/DDBJ databases">
        <authorList>
            <person name="Wallberg A."/>
        </authorList>
    </citation>
    <scope>NUCLEOTIDE SEQUENCE [LARGE SCALE GENOMIC DNA]</scope>
</reference>
<dbReference type="Proteomes" id="UP001497623">
    <property type="component" value="Unassembled WGS sequence"/>
</dbReference>
<sequence>MRALGLIIGLLVIGCNGDKRPQNRHRSSVNRKTSSEEQTDAGYVFHEPSGPKFNFEDDIDVSVESHGKRKHDYQAPSQTYGRPTKTNSPVDTYAAPKSTYGPPVDSYKVPVATKYIPPAPKNLYGTPN</sequence>
<evidence type="ECO:0000256" key="2">
    <source>
        <dbReference type="SAM" id="SignalP"/>
    </source>
</evidence>
<dbReference type="PROSITE" id="PS51257">
    <property type="entry name" value="PROKAR_LIPOPROTEIN"/>
    <property type="match status" value="1"/>
</dbReference>
<keyword evidence="4" id="KW-1185">Reference proteome</keyword>
<organism evidence="3 4">
    <name type="scientific">Meganyctiphanes norvegica</name>
    <name type="common">Northern krill</name>
    <name type="synonym">Thysanopoda norvegica</name>
    <dbReference type="NCBI Taxonomy" id="48144"/>
    <lineage>
        <taxon>Eukaryota</taxon>
        <taxon>Metazoa</taxon>
        <taxon>Ecdysozoa</taxon>
        <taxon>Arthropoda</taxon>
        <taxon>Crustacea</taxon>
        <taxon>Multicrustacea</taxon>
        <taxon>Malacostraca</taxon>
        <taxon>Eumalacostraca</taxon>
        <taxon>Eucarida</taxon>
        <taxon>Euphausiacea</taxon>
        <taxon>Euphausiidae</taxon>
        <taxon>Meganyctiphanes</taxon>
    </lineage>
</organism>
<gene>
    <name evidence="3" type="ORF">MNOR_LOCUS18938</name>
</gene>
<protein>
    <submittedName>
        <fullName evidence="3">Uncharacterized protein</fullName>
    </submittedName>
</protein>
<feature type="chain" id="PRO_5043808264" evidence="2">
    <location>
        <begin position="18"/>
        <end position="128"/>
    </location>
</feature>
<proteinExistence type="predicted"/>
<name>A0AAV2R1M6_MEGNR</name>
<evidence type="ECO:0000256" key="1">
    <source>
        <dbReference type="SAM" id="MobiDB-lite"/>
    </source>
</evidence>
<dbReference type="EMBL" id="CAXKWB010013809">
    <property type="protein sequence ID" value="CAL4108613.1"/>
    <property type="molecule type" value="Genomic_DNA"/>
</dbReference>
<evidence type="ECO:0000313" key="4">
    <source>
        <dbReference type="Proteomes" id="UP001497623"/>
    </source>
</evidence>
<dbReference type="AlphaFoldDB" id="A0AAV2R1M6"/>
<accession>A0AAV2R1M6</accession>
<feature type="signal peptide" evidence="2">
    <location>
        <begin position="1"/>
        <end position="17"/>
    </location>
</feature>